<keyword evidence="1" id="KW-1133">Transmembrane helix</keyword>
<name>A0A0F9EYL0_9ZZZZ</name>
<gene>
    <name evidence="3" type="ORF">LCGC14_2370460</name>
</gene>
<dbReference type="AlphaFoldDB" id="A0A0F9EYL0"/>
<sequence>MIFAIALHLLSSVIWVGGMFFAYMALRPVASSLLETPVRLTLWSQVLQRFFPWVWASIIILLASGLWMIIKHFGGMAAVGVHIHIMLTLGLVMMLMFMHIVFSPYKKLQRAVDANQWEAGGKALNQIRKLIAINLSLGLIVIIVASAGRYI</sequence>
<keyword evidence="1" id="KW-0472">Membrane</keyword>
<protein>
    <recommendedName>
        <fullName evidence="2">Copper resistance protein D domain-containing protein</fullName>
    </recommendedName>
</protein>
<dbReference type="GO" id="GO:0016020">
    <property type="term" value="C:membrane"/>
    <property type="evidence" value="ECO:0007669"/>
    <property type="project" value="InterPro"/>
</dbReference>
<dbReference type="EMBL" id="LAZR01034930">
    <property type="protein sequence ID" value="KKL28903.1"/>
    <property type="molecule type" value="Genomic_DNA"/>
</dbReference>
<evidence type="ECO:0000313" key="3">
    <source>
        <dbReference type="EMBL" id="KKL28903.1"/>
    </source>
</evidence>
<comment type="caution">
    <text evidence="3">The sequence shown here is derived from an EMBL/GenBank/DDBJ whole genome shotgun (WGS) entry which is preliminary data.</text>
</comment>
<feature type="transmembrane region" description="Helical" evidence="1">
    <location>
        <begin position="6"/>
        <end position="29"/>
    </location>
</feature>
<evidence type="ECO:0000259" key="2">
    <source>
        <dbReference type="Pfam" id="PF05425"/>
    </source>
</evidence>
<reference evidence="3" key="1">
    <citation type="journal article" date="2015" name="Nature">
        <title>Complex archaea that bridge the gap between prokaryotes and eukaryotes.</title>
        <authorList>
            <person name="Spang A."/>
            <person name="Saw J.H."/>
            <person name="Jorgensen S.L."/>
            <person name="Zaremba-Niedzwiedzka K."/>
            <person name="Martijn J."/>
            <person name="Lind A.E."/>
            <person name="van Eijk R."/>
            <person name="Schleper C."/>
            <person name="Guy L."/>
            <person name="Ettema T.J."/>
        </authorList>
    </citation>
    <scope>NUCLEOTIDE SEQUENCE</scope>
</reference>
<dbReference type="Pfam" id="PF05425">
    <property type="entry name" value="CopD"/>
    <property type="match status" value="1"/>
</dbReference>
<evidence type="ECO:0000256" key="1">
    <source>
        <dbReference type="SAM" id="Phobius"/>
    </source>
</evidence>
<feature type="transmembrane region" description="Helical" evidence="1">
    <location>
        <begin position="76"/>
        <end position="102"/>
    </location>
</feature>
<feature type="transmembrane region" description="Helical" evidence="1">
    <location>
        <begin position="50"/>
        <end position="70"/>
    </location>
</feature>
<keyword evidence="1" id="KW-0812">Transmembrane</keyword>
<organism evidence="3">
    <name type="scientific">marine sediment metagenome</name>
    <dbReference type="NCBI Taxonomy" id="412755"/>
    <lineage>
        <taxon>unclassified sequences</taxon>
        <taxon>metagenomes</taxon>
        <taxon>ecological metagenomes</taxon>
    </lineage>
</organism>
<feature type="domain" description="Copper resistance protein D" evidence="2">
    <location>
        <begin position="45"/>
        <end position="146"/>
    </location>
</feature>
<accession>A0A0F9EYL0</accession>
<dbReference type="InterPro" id="IPR008457">
    <property type="entry name" value="Cu-R_CopD_dom"/>
</dbReference>
<feature type="transmembrane region" description="Helical" evidence="1">
    <location>
        <begin position="130"/>
        <end position="150"/>
    </location>
</feature>
<proteinExistence type="predicted"/>